<evidence type="ECO:0000256" key="3">
    <source>
        <dbReference type="SAM" id="SignalP"/>
    </source>
</evidence>
<proteinExistence type="predicted"/>
<dbReference type="GeneID" id="111115961"/>
<dbReference type="Proteomes" id="UP000694844">
    <property type="component" value="Chromosome 9"/>
</dbReference>
<evidence type="ECO:0000256" key="1">
    <source>
        <dbReference type="SAM" id="MobiDB-lite"/>
    </source>
</evidence>
<keyword evidence="3" id="KW-0732">Signal</keyword>
<feature type="transmembrane region" description="Helical" evidence="2">
    <location>
        <begin position="556"/>
        <end position="579"/>
    </location>
</feature>
<dbReference type="OrthoDB" id="5977965at2759"/>
<keyword evidence="2" id="KW-0472">Membrane</keyword>
<dbReference type="KEGG" id="cvn:111115961"/>
<reference evidence="5" key="1">
    <citation type="submission" date="2025-08" db="UniProtKB">
        <authorList>
            <consortium name="RefSeq"/>
        </authorList>
    </citation>
    <scope>IDENTIFICATION</scope>
    <source>
        <tissue evidence="5">Whole sample</tissue>
    </source>
</reference>
<dbReference type="RefSeq" id="XP_022310595.1">
    <property type="nucleotide sequence ID" value="XM_022454887.1"/>
</dbReference>
<feature type="compositionally biased region" description="Basic and acidic residues" evidence="1">
    <location>
        <begin position="475"/>
        <end position="487"/>
    </location>
</feature>
<keyword evidence="2" id="KW-0812">Transmembrane</keyword>
<accession>A0A8B8C4S3</accession>
<name>A0A8B8C4S3_CRAVI</name>
<organism evidence="4 5">
    <name type="scientific">Crassostrea virginica</name>
    <name type="common">Eastern oyster</name>
    <dbReference type="NCBI Taxonomy" id="6565"/>
    <lineage>
        <taxon>Eukaryota</taxon>
        <taxon>Metazoa</taxon>
        <taxon>Spiralia</taxon>
        <taxon>Lophotrochozoa</taxon>
        <taxon>Mollusca</taxon>
        <taxon>Bivalvia</taxon>
        <taxon>Autobranchia</taxon>
        <taxon>Pteriomorphia</taxon>
        <taxon>Ostreida</taxon>
        <taxon>Ostreoidea</taxon>
        <taxon>Ostreidae</taxon>
        <taxon>Crassostrea</taxon>
    </lineage>
</organism>
<evidence type="ECO:0000313" key="5">
    <source>
        <dbReference type="RefSeq" id="XP_022310595.1"/>
    </source>
</evidence>
<evidence type="ECO:0000313" key="4">
    <source>
        <dbReference type="Proteomes" id="UP000694844"/>
    </source>
</evidence>
<feature type="chain" id="PRO_5034893249" evidence="3">
    <location>
        <begin position="21"/>
        <end position="580"/>
    </location>
</feature>
<feature type="region of interest" description="Disordered" evidence="1">
    <location>
        <begin position="21"/>
        <end position="52"/>
    </location>
</feature>
<sequence length="580" mass="63107">MDFYQGFAIIIALALPHVLAQSTKDSPPNSSPQPTPVSSTTPGNYSDENSTEISSGGVFVRVLGQSGKILMGRTRNPSEDPNRLMVDFDAISELDKDGDVIGKSGRVKHSFNTFASQSFTFSNITDDQYQNLSAKRLDFVANITSVGAILTVQMYLFEEGGNITQGDEVSQVSEGTLKFNIVIENWSFCGPNGDTCKQGQTNYEGQFIDFIIAIKGKKAGQKRSGGEKRRTNAQEYDMGGDGTVVLSGKARYDDSSEYENLPSGFPKMNTQGSKQLFVFRFRKFNSSVFYDPQLDLGSNNDTGTDLKVGDFTAKILGRSGKMTTGRGANPDTDADRIQVTFDEIKEIDSSGAAVGISGATKHTFNTFASLEFNFSSIRDDTFGGLSAKRVDFSTSIGSVSALLTVNVYIFKEKGEINVDGEKSSVEIGSVKFNIQLVGWDFCGNPGITCNKEGKNEIGDGIQFVISVQGKGSAQKRPDNDRNKRTDGDEYDMGGNAALILSKKISVDGGNYTDMASGYPKLEMTGGQQQFVFRFPKFTKSVLYDPQILFSSTNPNGFNVVTSSLSLLITCLMLYITMVFH</sequence>
<gene>
    <name evidence="5" type="primary">LOC111115961</name>
</gene>
<feature type="compositionally biased region" description="Polar residues" evidence="1">
    <location>
        <begin position="43"/>
        <end position="52"/>
    </location>
</feature>
<keyword evidence="4" id="KW-1185">Reference proteome</keyword>
<feature type="region of interest" description="Disordered" evidence="1">
    <location>
        <begin position="469"/>
        <end position="488"/>
    </location>
</feature>
<protein>
    <submittedName>
        <fullName evidence="5">Uncharacterized protein LOC111115961</fullName>
    </submittedName>
</protein>
<dbReference type="AlphaFoldDB" id="A0A8B8C4S3"/>
<keyword evidence="2" id="KW-1133">Transmembrane helix</keyword>
<evidence type="ECO:0000256" key="2">
    <source>
        <dbReference type="SAM" id="Phobius"/>
    </source>
</evidence>
<feature type="signal peptide" evidence="3">
    <location>
        <begin position="1"/>
        <end position="20"/>
    </location>
</feature>